<dbReference type="STRING" id="863239.GCA_000213935_00099"/>
<sequence length="370" mass="39082">MTTLTRHLSTAVLSAALAASALLASAPAATATDVPGSSTGSAGSVGSITGSLPGLPGSSTAADNLPTTFDLQAHRGGRGEHTEESRTAFEHALDLGVTTLELDIHITRDGVPLVWHDPSIQADKCTDTAPATPDDPQFPYVGKDVHDLTWDQIQTLTCDRKLADFPDAEPAGGNRILQLSDVFDLAARDPQVRFDIETKVEADHPERSADPQQFVDTILDAADAAGTTDRITVQSFDWATLPLVRERAPQVPLSALFDDSTWASGSPFLGPVDYDGVGGDVIAAAEQLGVEILSPESGTDNPWLDGNGDGGDVAGFVDRAHAAGFRVLPWTVNDVDEMTRYLDAGADGIITDYPTRLKDLLEARGTVFRG</sequence>
<reference evidence="4 5" key="1">
    <citation type="journal article" date="2018" name="Nat. Biotechnol.">
        <title>A standardized bacterial taxonomy based on genome phylogeny substantially revises the tree of life.</title>
        <authorList>
            <person name="Parks D.H."/>
            <person name="Chuvochina M."/>
            <person name="Waite D.W."/>
            <person name="Rinke C."/>
            <person name="Skarshewski A."/>
            <person name="Chaumeil P.A."/>
            <person name="Hugenholtz P."/>
        </authorList>
    </citation>
    <scope>NUCLEOTIDE SEQUENCE [LARGE SCALE GENOMIC DNA]</scope>
    <source>
        <strain evidence="4">UBA11247</strain>
    </source>
</reference>
<feature type="compositionally biased region" description="Low complexity" evidence="1">
    <location>
        <begin position="30"/>
        <end position="51"/>
    </location>
</feature>
<dbReference type="EMBL" id="DQID01000226">
    <property type="protein sequence ID" value="HCT14843.1"/>
    <property type="molecule type" value="Genomic_DNA"/>
</dbReference>
<feature type="signal peptide" evidence="2">
    <location>
        <begin position="1"/>
        <end position="31"/>
    </location>
</feature>
<dbReference type="Proteomes" id="UP000261739">
    <property type="component" value="Unassembled WGS sequence"/>
</dbReference>
<feature type="region of interest" description="Disordered" evidence="1">
    <location>
        <begin position="30"/>
        <end position="65"/>
    </location>
</feature>
<comment type="caution">
    <text evidence="4">The sequence shown here is derived from an EMBL/GenBank/DDBJ whole genome shotgun (WGS) entry which is preliminary data.</text>
</comment>
<dbReference type="Pfam" id="PF03009">
    <property type="entry name" value="GDPD"/>
    <property type="match status" value="1"/>
</dbReference>
<dbReference type="Gene3D" id="3.20.20.190">
    <property type="entry name" value="Phosphatidylinositol (PI) phosphodiesterase"/>
    <property type="match status" value="1"/>
</dbReference>
<protein>
    <submittedName>
        <fullName evidence="4">Glycerophosphodiester phosphodiesterase</fullName>
    </submittedName>
</protein>
<dbReference type="InterPro" id="IPR030395">
    <property type="entry name" value="GP_PDE_dom"/>
</dbReference>
<evidence type="ECO:0000313" key="4">
    <source>
        <dbReference type="EMBL" id="HCT14843.1"/>
    </source>
</evidence>
<accession>A0A3D4SZZ8</accession>
<dbReference type="PANTHER" id="PTHR46211:SF14">
    <property type="entry name" value="GLYCEROPHOSPHODIESTER PHOSPHODIESTERASE"/>
    <property type="match status" value="1"/>
</dbReference>
<evidence type="ECO:0000313" key="5">
    <source>
        <dbReference type="Proteomes" id="UP000261739"/>
    </source>
</evidence>
<dbReference type="SUPFAM" id="SSF51695">
    <property type="entry name" value="PLC-like phosphodiesterases"/>
    <property type="match status" value="1"/>
</dbReference>
<gene>
    <name evidence="4" type="ORF">DIW82_08685</name>
</gene>
<organism evidence="4 5">
    <name type="scientific">Corynebacterium nuruki</name>
    <dbReference type="NCBI Taxonomy" id="1032851"/>
    <lineage>
        <taxon>Bacteria</taxon>
        <taxon>Bacillati</taxon>
        <taxon>Actinomycetota</taxon>
        <taxon>Actinomycetes</taxon>
        <taxon>Mycobacteriales</taxon>
        <taxon>Corynebacteriaceae</taxon>
        <taxon>Corynebacterium</taxon>
    </lineage>
</organism>
<dbReference type="PROSITE" id="PS51704">
    <property type="entry name" value="GP_PDE"/>
    <property type="match status" value="1"/>
</dbReference>
<keyword evidence="2" id="KW-0732">Signal</keyword>
<feature type="chain" id="PRO_5038749857" evidence="2">
    <location>
        <begin position="32"/>
        <end position="370"/>
    </location>
</feature>
<proteinExistence type="predicted"/>
<name>A0A3D4SZZ8_9CORY</name>
<dbReference type="GO" id="GO:0008081">
    <property type="term" value="F:phosphoric diester hydrolase activity"/>
    <property type="evidence" value="ECO:0007669"/>
    <property type="project" value="InterPro"/>
</dbReference>
<evidence type="ECO:0000256" key="2">
    <source>
        <dbReference type="SAM" id="SignalP"/>
    </source>
</evidence>
<dbReference type="InterPro" id="IPR017946">
    <property type="entry name" value="PLC-like_Pdiesterase_TIM-brl"/>
</dbReference>
<evidence type="ECO:0000256" key="1">
    <source>
        <dbReference type="SAM" id="MobiDB-lite"/>
    </source>
</evidence>
<dbReference type="AlphaFoldDB" id="A0A3D4SZZ8"/>
<dbReference type="PANTHER" id="PTHR46211">
    <property type="entry name" value="GLYCEROPHOSPHORYL DIESTER PHOSPHODIESTERASE"/>
    <property type="match status" value="1"/>
</dbReference>
<feature type="domain" description="GP-PDE" evidence="3">
    <location>
        <begin position="69"/>
        <end position="361"/>
    </location>
</feature>
<dbReference type="RefSeq" id="WP_010122632.1">
    <property type="nucleotide sequence ID" value="NZ_DAITTW010000029.1"/>
</dbReference>
<dbReference type="GO" id="GO:0006629">
    <property type="term" value="P:lipid metabolic process"/>
    <property type="evidence" value="ECO:0007669"/>
    <property type="project" value="InterPro"/>
</dbReference>
<evidence type="ECO:0000259" key="3">
    <source>
        <dbReference type="PROSITE" id="PS51704"/>
    </source>
</evidence>